<dbReference type="PROSITE" id="PS50112">
    <property type="entry name" value="PAS"/>
    <property type="match status" value="1"/>
</dbReference>
<keyword evidence="6" id="KW-0902">Two-component regulatory system</keyword>
<evidence type="ECO:0000256" key="3">
    <source>
        <dbReference type="ARBA" id="ARBA00022741"/>
    </source>
</evidence>
<feature type="transmembrane region" description="Helical" evidence="7">
    <location>
        <begin position="58"/>
        <end position="79"/>
    </location>
</feature>
<dbReference type="PROSITE" id="PS50113">
    <property type="entry name" value="PAC"/>
    <property type="match status" value="1"/>
</dbReference>
<dbReference type="SMART" id="SM00091">
    <property type="entry name" value="PAS"/>
    <property type="match status" value="1"/>
</dbReference>
<feature type="transmembrane region" description="Helical" evidence="7">
    <location>
        <begin position="114"/>
        <end position="132"/>
    </location>
</feature>
<evidence type="ECO:0000259" key="8">
    <source>
        <dbReference type="PROSITE" id="PS50109"/>
    </source>
</evidence>
<dbReference type="PANTHER" id="PTHR43065">
    <property type="entry name" value="SENSOR HISTIDINE KINASE"/>
    <property type="match status" value="1"/>
</dbReference>
<proteinExistence type="predicted"/>
<dbReference type="Gene3D" id="3.30.565.10">
    <property type="entry name" value="Histidine kinase-like ATPase, C-terminal domain"/>
    <property type="match status" value="1"/>
</dbReference>
<name>A0A0W8FUN4_9ZZZZ</name>
<dbReference type="PRINTS" id="PR00344">
    <property type="entry name" value="BCTRLSENSOR"/>
</dbReference>
<dbReference type="PROSITE" id="PS50109">
    <property type="entry name" value="HIS_KIN"/>
    <property type="match status" value="1"/>
</dbReference>
<evidence type="ECO:0000259" key="10">
    <source>
        <dbReference type="PROSITE" id="PS50113"/>
    </source>
</evidence>
<sequence>MIKRENGMPVLNNEALTKEKNTRRLFFLIVSRVILVTLLLGTIVFLDIRKQEFSISQITINFYYFVTAAFYFFSVVYIVLAKLFKNIRSNIFLQLTVDIVLITFLVGLTDNIQIDYSLFYTLVIIYSVPFLGRKGGLIIASVASVFYGVLVGLKFFDLLPFVSSLTYYYNLNFYDILTNILVHVVSFYILAFLAGFAVEQEKKTRSLLEEKESEFNQLDLLFRSIIESVYTGVMTVDLRNVIKTFNKAAEEITGFSRSKVVDLKVDDVFPEFLPFMDTEMIDKQFKNRIEVLITGGNGANVNLGLSVSPLKGRNENEIGSILIFQDLTQITEMEKKLEMNKKMAIIGEMAAGWAHEVRNPLAAITGSIELLKKGLELEGTNKRLMEIILRSKDQLDSFARDFLLLARSVPASRESVDLKEVIEEVLEHIKLSPEWKDEIRVEKKVTVNIKAFANKEQVRQIINNLVLNAVQSMEEDGVLSVETKTVELDDEKKYAEIKIMDTGCGISKEDLARVFEPFFTNKTKGTGLGLTIVNHIVDGYNGKIKIDSSINKGTVCCVWLPVK</sequence>
<dbReference type="SMART" id="SM00387">
    <property type="entry name" value="HATPase_c"/>
    <property type="match status" value="1"/>
</dbReference>
<feature type="transmembrane region" description="Helical" evidence="7">
    <location>
        <begin position="137"/>
        <end position="156"/>
    </location>
</feature>
<evidence type="ECO:0000256" key="5">
    <source>
        <dbReference type="ARBA" id="ARBA00022840"/>
    </source>
</evidence>
<dbReference type="NCBIfam" id="TIGR00229">
    <property type="entry name" value="sensory_box"/>
    <property type="match status" value="1"/>
</dbReference>
<dbReference type="InterPro" id="IPR035965">
    <property type="entry name" value="PAS-like_dom_sf"/>
</dbReference>
<evidence type="ECO:0000256" key="4">
    <source>
        <dbReference type="ARBA" id="ARBA00022777"/>
    </source>
</evidence>
<feature type="transmembrane region" description="Helical" evidence="7">
    <location>
        <begin position="176"/>
        <end position="198"/>
    </location>
</feature>
<dbReference type="SMART" id="SM00388">
    <property type="entry name" value="HisKA"/>
    <property type="match status" value="1"/>
</dbReference>
<feature type="transmembrane region" description="Helical" evidence="7">
    <location>
        <begin position="25"/>
        <end position="46"/>
    </location>
</feature>
<dbReference type="InterPro" id="IPR003661">
    <property type="entry name" value="HisK_dim/P_dom"/>
</dbReference>
<protein>
    <submittedName>
        <fullName evidence="11">Two-component sensor pilS</fullName>
    </submittedName>
</protein>
<dbReference type="GO" id="GO:0005524">
    <property type="term" value="F:ATP binding"/>
    <property type="evidence" value="ECO:0007669"/>
    <property type="project" value="UniProtKB-KW"/>
</dbReference>
<keyword evidence="2" id="KW-0808">Transferase</keyword>
<keyword evidence="1" id="KW-0597">Phosphoprotein</keyword>
<feature type="transmembrane region" description="Helical" evidence="7">
    <location>
        <begin position="91"/>
        <end position="108"/>
    </location>
</feature>
<feature type="domain" description="Histidine kinase" evidence="8">
    <location>
        <begin position="352"/>
        <end position="563"/>
    </location>
</feature>
<dbReference type="InterPro" id="IPR000014">
    <property type="entry name" value="PAS"/>
</dbReference>
<dbReference type="CDD" id="cd00082">
    <property type="entry name" value="HisKA"/>
    <property type="match status" value="1"/>
</dbReference>
<accession>A0A0W8FUN4</accession>
<dbReference type="InterPro" id="IPR005467">
    <property type="entry name" value="His_kinase_dom"/>
</dbReference>
<keyword evidence="7" id="KW-0472">Membrane</keyword>
<dbReference type="Pfam" id="PF02518">
    <property type="entry name" value="HATPase_c"/>
    <property type="match status" value="1"/>
</dbReference>
<evidence type="ECO:0000259" key="9">
    <source>
        <dbReference type="PROSITE" id="PS50112"/>
    </source>
</evidence>
<keyword evidence="7" id="KW-1133">Transmembrane helix</keyword>
<evidence type="ECO:0000256" key="6">
    <source>
        <dbReference type="ARBA" id="ARBA00023012"/>
    </source>
</evidence>
<feature type="domain" description="PAS" evidence="9">
    <location>
        <begin position="218"/>
        <end position="296"/>
    </location>
</feature>
<dbReference type="GO" id="GO:0000155">
    <property type="term" value="F:phosphorelay sensor kinase activity"/>
    <property type="evidence" value="ECO:0007669"/>
    <property type="project" value="InterPro"/>
</dbReference>
<feature type="domain" description="PAC" evidence="10">
    <location>
        <begin position="287"/>
        <end position="339"/>
    </location>
</feature>
<organism evidence="11">
    <name type="scientific">hydrocarbon metagenome</name>
    <dbReference type="NCBI Taxonomy" id="938273"/>
    <lineage>
        <taxon>unclassified sequences</taxon>
        <taxon>metagenomes</taxon>
        <taxon>ecological metagenomes</taxon>
    </lineage>
</organism>
<keyword evidence="5" id="KW-0067">ATP-binding</keyword>
<keyword evidence="3" id="KW-0547">Nucleotide-binding</keyword>
<dbReference type="Pfam" id="PF13426">
    <property type="entry name" value="PAS_9"/>
    <property type="match status" value="1"/>
</dbReference>
<dbReference type="Pfam" id="PF25323">
    <property type="entry name" value="6TM_PilS"/>
    <property type="match status" value="1"/>
</dbReference>
<dbReference type="InterPro" id="IPR000700">
    <property type="entry name" value="PAS-assoc_C"/>
</dbReference>
<dbReference type="AlphaFoldDB" id="A0A0W8FUN4"/>
<reference evidence="11" key="1">
    <citation type="journal article" date="2015" name="Proc. Natl. Acad. Sci. U.S.A.">
        <title>Networks of energetic and metabolic interactions define dynamics in microbial communities.</title>
        <authorList>
            <person name="Embree M."/>
            <person name="Liu J.K."/>
            <person name="Al-Bassam M.M."/>
            <person name="Zengler K."/>
        </authorList>
    </citation>
    <scope>NUCLEOTIDE SEQUENCE</scope>
</reference>
<evidence type="ECO:0000256" key="1">
    <source>
        <dbReference type="ARBA" id="ARBA00022553"/>
    </source>
</evidence>
<dbReference type="InterPro" id="IPR004358">
    <property type="entry name" value="Sig_transdc_His_kin-like_C"/>
</dbReference>
<dbReference type="InterPro" id="IPR036890">
    <property type="entry name" value="HATPase_C_sf"/>
</dbReference>
<evidence type="ECO:0000313" key="11">
    <source>
        <dbReference type="EMBL" id="KUG24473.1"/>
    </source>
</evidence>
<evidence type="ECO:0000256" key="2">
    <source>
        <dbReference type="ARBA" id="ARBA00022679"/>
    </source>
</evidence>
<gene>
    <name evidence="11" type="ORF">ASZ90_005686</name>
</gene>
<dbReference type="SUPFAM" id="SSF55785">
    <property type="entry name" value="PYP-like sensor domain (PAS domain)"/>
    <property type="match status" value="1"/>
</dbReference>
<dbReference type="Gene3D" id="3.30.450.20">
    <property type="entry name" value="PAS domain"/>
    <property type="match status" value="1"/>
</dbReference>
<dbReference type="Pfam" id="PF00512">
    <property type="entry name" value="HisKA"/>
    <property type="match status" value="1"/>
</dbReference>
<comment type="caution">
    <text evidence="11">The sequence shown here is derived from an EMBL/GenBank/DDBJ whole genome shotgun (WGS) entry which is preliminary data.</text>
</comment>
<keyword evidence="7" id="KW-0812">Transmembrane</keyword>
<dbReference type="InterPro" id="IPR036097">
    <property type="entry name" value="HisK_dim/P_sf"/>
</dbReference>
<dbReference type="SUPFAM" id="SSF55874">
    <property type="entry name" value="ATPase domain of HSP90 chaperone/DNA topoisomerase II/histidine kinase"/>
    <property type="match status" value="1"/>
</dbReference>
<dbReference type="PANTHER" id="PTHR43065:SF10">
    <property type="entry name" value="PEROXIDE STRESS-ACTIVATED HISTIDINE KINASE MAK3"/>
    <property type="match status" value="1"/>
</dbReference>
<dbReference type="InterPro" id="IPR003594">
    <property type="entry name" value="HATPase_dom"/>
</dbReference>
<dbReference type="Gene3D" id="1.10.287.130">
    <property type="match status" value="1"/>
</dbReference>
<dbReference type="SUPFAM" id="SSF47384">
    <property type="entry name" value="Homodimeric domain of signal transducing histidine kinase"/>
    <property type="match status" value="1"/>
</dbReference>
<evidence type="ECO:0000256" key="7">
    <source>
        <dbReference type="SAM" id="Phobius"/>
    </source>
</evidence>
<keyword evidence="4" id="KW-0418">Kinase</keyword>
<dbReference type="CDD" id="cd00130">
    <property type="entry name" value="PAS"/>
    <property type="match status" value="1"/>
</dbReference>
<dbReference type="EMBL" id="LNQE01000845">
    <property type="protein sequence ID" value="KUG24473.1"/>
    <property type="molecule type" value="Genomic_DNA"/>
</dbReference>